<dbReference type="PROSITE" id="PS00892">
    <property type="entry name" value="HIT_1"/>
    <property type="match status" value="1"/>
</dbReference>
<dbReference type="EMBL" id="DSHW01000398">
    <property type="protein sequence ID" value="HEQ88800.1"/>
    <property type="molecule type" value="Genomic_DNA"/>
</dbReference>
<dbReference type="PANTHER" id="PTHR23089">
    <property type="entry name" value="HISTIDINE TRIAD HIT PROTEIN"/>
    <property type="match status" value="1"/>
</dbReference>
<dbReference type="SUPFAM" id="SSF54197">
    <property type="entry name" value="HIT-like"/>
    <property type="match status" value="1"/>
</dbReference>
<evidence type="ECO:0000256" key="3">
    <source>
        <dbReference type="PROSITE-ProRule" id="PRU00464"/>
    </source>
</evidence>
<reference evidence="5" key="1">
    <citation type="journal article" date="2020" name="mSystems">
        <title>Genome- and Community-Level Interaction Insights into Carbon Utilization and Element Cycling Functions of Hydrothermarchaeota in Hydrothermal Sediment.</title>
        <authorList>
            <person name="Zhou Z."/>
            <person name="Liu Y."/>
            <person name="Xu W."/>
            <person name="Pan J."/>
            <person name="Luo Z.H."/>
            <person name="Li M."/>
        </authorList>
    </citation>
    <scope>NUCLEOTIDE SEQUENCE [LARGE SCALE GENOMIC DNA]</scope>
    <source>
        <strain evidence="5">SpSt-186</strain>
    </source>
</reference>
<dbReference type="InterPro" id="IPR001310">
    <property type="entry name" value="Histidine_triad_HIT"/>
</dbReference>
<dbReference type="InterPro" id="IPR036265">
    <property type="entry name" value="HIT-like_sf"/>
</dbReference>
<dbReference type="CDD" id="cd01276">
    <property type="entry name" value="PKCI_related"/>
    <property type="match status" value="1"/>
</dbReference>
<gene>
    <name evidence="5" type="ORF">ENP06_05245</name>
</gene>
<organism evidence="5">
    <name type="scientific">Thermoanaerobaculum aquaticum</name>
    <dbReference type="NCBI Taxonomy" id="1312852"/>
    <lineage>
        <taxon>Bacteria</taxon>
        <taxon>Pseudomonadati</taxon>
        <taxon>Acidobacteriota</taxon>
        <taxon>Thermoanaerobaculia</taxon>
        <taxon>Thermoanaerobaculales</taxon>
        <taxon>Thermoanaerobaculaceae</taxon>
        <taxon>Thermoanaerobaculum</taxon>
    </lineage>
</organism>
<comment type="caution">
    <text evidence="5">The sequence shown here is derived from an EMBL/GenBank/DDBJ whole genome shotgun (WGS) entry which is preliminary data.</text>
</comment>
<sequence>MNECVFCRIAAHQAPARILFEDDDLMAFHDIAPRAPVHVLIIPKHHIPSLAEASKEHQELLGKLLLGVQRAAREAGIAHAFRVVTNSGEGAGQSVFHLHFHVLGGRRMAWPPG</sequence>
<dbReference type="Pfam" id="PF01230">
    <property type="entry name" value="HIT"/>
    <property type="match status" value="1"/>
</dbReference>
<dbReference type="PROSITE" id="PS51084">
    <property type="entry name" value="HIT_2"/>
    <property type="match status" value="1"/>
</dbReference>
<evidence type="ECO:0000256" key="2">
    <source>
        <dbReference type="PIRSR" id="PIRSR601310-3"/>
    </source>
</evidence>
<name>A0A7V1ZIM9_9BACT</name>
<feature type="active site" description="Tele-AMP-histidine intermediate" evidence="1">
    <location>
        <position position="99"/>
    </location>
</feature>
<dbReference type="Gene3D" id="3.30.428.10">
    <property type="entry name" value="HIT-like"/>
    <property type="match status" value="1"/>
</dbReference>
<dbReference type="InterPro" id="IPR019808">
    <property type="entry name" value="Histidine_triad_CS"/>
</dbReference>
<protein>
    <submittedName>
        <fullName evidence="5">Histidine triad nucleotide-binding protein</fullName>
    </submittedName>
</protein>
<evidence type="ECO:0000259" key="4">
    <source>
        <dbReference type="PROSITE" id="PS51084"/>
    </source>
</evidence>
<dbReference type="GO" id="GO:0003824">
    <property type="term" value="F:catalytic activity"/>
    <property type="evidence" value="ECO:0007669"/>
    <property type="project" value="InterPro"/>
</dbReference>
<dbReference type="AlphaFoldDB" id="A0A7V1ZIM9"/>
<proteinExistence type="predicted"/>
<feature type="short sequence motif" description="Histidine triad motif" evidence="2 3">
    <location>
        <begin position="97"/>
        <end position="101"/>
    </location>
</feature>
<feature type="domain" description="HIT" evidence="4">
    <location>
        <begin position="5"/>
        <end position="113"/>
    </location>
</feature>
<evidence type="ECO:0000256" key="1">
    <source>
        <dbReference type="PIRSR" id="PIRSR601310-1"/>
    </source>
</evidence>
<dbReference type="PRINTS" id="PR00332">
    <property type="entry name" value="HISTRIAD"/>
</dbReference>
<accession>A0A7V1ZIM9</accession>
<dbReference type="InterPro" id="IPR011146">
    <property type="entry name" value="HIT-like"/>
</dbReference>
<evidence type="ECO:0000313" key="5">
    <source>
        <dbReference type="EMBL" id="HEQ88800.1"/>
    </source>
</evidence>